<dbReference type="Pfam" id="PF18029">
    <property type="entry name" value="Glyoxalase_6"/>
    <property type="match status" value="1"/>
</dbReference>
<feature type="domain" description="VOC" evidence="1">
    <location>
        <begin position="7"/>
        <end position="130"/>
    </location>
</feature>
<dbReference type="AlphaFoldDB" id="A0A7W5JS50"/>
<name>A0A7W5JS50_9ACTN</name>
<organism evidence="2 3">
    <name type="scientific">Microlunatus antarcticus</name>
    <dbReference type="NCBI Taxonomy" id="53388"/>
    <lineage>
        <taxon>Bacteria</taxon>
        <taxon>Bacillati</taxon>
        <taxon>Actinomycetota</taxon>
        <taxon>Actinomycetes</taxon>
        <taxon>Propionibacteriales</taxon>
        <taxon>Propionibacteriaceae</taxon>
        <taxon>Microlunatus</taxon>
    </lineage>
</organism>
<proteinExistence type="predicted"/>
<dbReference type="GO" id="GO:0016829">
    <property type="term" value="F:lyase activity"/>
    <property type="evidence" value="ECO:0007669"/>
    <property type="project" value="UniProtKB-KW"/>
</dbReference>
<dbReference type="EMBL" id="JACHZG010000001">
    <property type="protein sequence ID" value="MBB3325188.1"/>
    <property type="molecule type" value="Genomic_DNA"/>
</dbReference>
<dbReference type="InterPro" id="IPR041581">
    <property type="entry name" value="Glyoxalase_6"/>
</dbReference>
<dbReference type="Gene3D" id="3.10.180.10">
    <property type="entry name" value="2,3-Dihydroxybiphenyl 1,2-Dioxygenase, domain 1"/>
    <property type="match status" value="1"/>
</dbReference>
<evidence type="ECO:0000259" key="1">
    <source>
        <dbReference type="PROSITE" id="PS51819"/>
    </source>
</evidence>
<dbReference type="PANTHER" id="PTHR35908:SF1">
    <property type="entry name" value="CONSERVED PROTEIN"/>
    <property type="match status" value="1"/>
</dbReference>
<accession>A0A7W5JS50</accession>
<sequence length="143" mass="14970">MSESPVRFDLVALDTPDPAGLARFYCDLLGWQVESGDASDDWVTIRADGGTGPGAGARLAFQLAPDFVAPTWPDPAVPQQVHLDLAVDDLESAGAFAESVGAHRVRGPGTEQDYWVYLDPAGHPFCLCVSAPATAGAAEGTSR</sequence>
<gene>
    <name evidence="2" type="ORF">FHX39_000132</name>
</gene>
<dbReference type="SUPFAM" id="SSF54593">
    <property type="entry name" value="Glyoxalase/Bleomycin resistance protein/Dihydroxybiphenyl dioxygenase"/>
    <property type="match status" value="1"/>
</dbReference>
<evidence type="ECO:0000313" key="2">
    <source>
        <dbReference type="EMBL" id="MBB3325188.1"/>
    </source>
</evidence>
<dbReference type="InterPro" id="IPR029068">
    <property type="entry name" value="Glyas_Bleomycin-R_OHBP_Dase"/>
</dbReference>
<dbReference type="RefSeq" id="WP_183335912.1">
    <property type="nucleotide sequence ID" value="NZ_JACHZG010000001.1"/>
</dbReference>
<keyword evidence="2" id="KW-0456">Lyase</keyword>
<dbReference type="PANTHER" id="PTHR35908">
    <property type="entry name" value="HYPOTHETICAL FUSION PROTEIN"/>
    <property type="match status" value="1"/>
</dbReference>
<protein>
    <submittedName>
        <fullName evidence="2">Catechol 2,3-dioxygenase-like lactoylglutathione lyase family enzyme</fullName>
    </submittedName>
</protein>
<reference evidence="2 3" key="1">
    <citation type="submission" date="2020-08" db="EMBL/GenBank/DDBJ databases">
        <title>Sequencing the genomes of 1000 actinobacteria strains.</title>
        <authorList>
            <person name="Klenk H.-P."/>
        </authorList>
    </citation>
    <scope>NUCLEOTIDE SEQUENCE [LARGE SCALE GENOMIC DNA]</scope>
    <source>
        <strain evidence="2 3">DSM 11053</strain>
    </source>
</reference>
<comment type="caution">
    <text evidence="2">The sequence shown here is derived from an EMBL/GenBank/DDBJ whole genome shotgun (WGS) entry which is preliminary data.</text>
</comment>
<dbReference type="CDD" id="cd06587">
    <property type="entry name" value="VOC"/>
    <property type="match status" value="1"/>
</dbReference>
<evidence type="ECO:0000313" key="3">
    <source>
        <dbReference type="Proteomes" id="UP000565572"/>
    </source>
</evidence>
<dbReference type="InterPro" id="IPR037523">
    <property type="entry name" value="VOC_core"/>
</dbReference>
<keyword evidence="2" id="KW-0223">Dioxygenase</keyword>
<keyword evidence="3" id="KW-1185">Reference proteome</keyword>
<keyword evidence="2" id="KW-0560">Oxidoreductase</keyword>
<dbReference type="GO" id="GO:0051213">
    <property type="term" value="F:dioxygenase activity"/>
    <property type="evidence" value="ECO:0007669"/>
    <property type="project" value="UniProtKB-KW"/>
</dbReference>
<dbReference type="PROSITE" id="PS51819">
    <property type="entry name" value="VOC"/>
    <property type="match status" value="1"/>
</dbReference>
<dbReference type="Proteomes" id="UP000565572">
    <property type="component" value="Unassembled WGS sequence"/>
</dbReference>